<feature type="binding site" evidence="2">
    <location>
        <position position="398"/>
    </location>
    <ligand>
        <name>Zn(2+)</name>
        <dbReference type="ChEBI" id="CHEBI:29105"/>
        <note>catalytic</note>
    </ligand>
</feature>
<comment type="cofactor">
    <cofactor evidence="2">
        <name>Zn(2+)</name>
        <dbReference type="ChEBI" id="CHEBI:29105"/>
    </cofactor>
    <text evidence="2">Binds 1 zinc ion per subunit.</text>
</comment>
<dbReference type="CDD" id="cd09604">
    <property type="entry name" value="M1_APN_like"/>
    <property type="match status" value="1"/>
</dbReference>
<evidence type="ECO:0000256" key="1">
    <source>
        <dbReference type="PIRSR" id="PIRSR634015-1"/>
    </source>
</evidence>
<feature type="signal peptide" evidence="3">
    <location>
        <begin position="1"/>
        <end position="21"/>
    </location>
</feature>
<dbReference type="GO" id="GO:0008270">
    <property type="term" value="F:zinc ion binding"/>
    <property type="evidence" value="ECO:0007669"/>
    <property type="project" value="InterPro"/>
</dbReference>
<organism evidence="5">
    <name type="scientific">Rhodothermus marinus</name>
    <name type="common">Rhodothermus obamensis</name>
    <dbReference type="NCBI Taxonomy" id="29549"/>
    <lineage>
        <taxon>Bacteria</taxon>
        <taxon>Pseudomonadati</taxon>
        <taxon>Rhodothermota</taxon>
        <taxon>Rhodothermia</taxon>
        <taxon>Rhodothermales</taxon>
        <taxon>Rhodothermaceae</taxon>
        <taxon>Rhodothermus</taxon>
    </lineage>
</organism>
<feature type="active site" description="Proton acceptor" evidence="1">
    <location>
        <position position="399"/>
    </location>
</feature>
<name>A0A7V2B062_RHOMR</name>
<dbReference type="AlphaFoldDB" id="A0A7V2B062"/>
<accession>A0A7V2B062</accession>
<evidence type="ECO:0000259" key="4">
    <source>
        <dbReference type="Pfam" id="PF01433"/>
    </source>
</evidence>
<evidence type="ECO:0000256" key="3">
    <source>
        <dbReference type="SAM" id="SignalP"/>
    </source>
</evidence>
<evidence type="ECO:0000313" key="5">
    <source>
        <dbReference type="EMBL" id="HER95883.1"/>
    </source>
</evidence>
<proteinExistence type="predicted"/>
<feature type="active site" description="Proton donor" evidence="1">
    <location>
        <position position="481"/>
    </location>
</feature>
<keyword evidence="2" id="KW-0479">Metal-binding</keyword>
<feature type="chain" id="PRO_5031571998" evidence="3">
    <location>
        <begin position="22"/>
        <end position="643"/>
    </location>
</feature>
<evidence type="ECO:0000256" key="2">
    <source>
        <dbReference type="PIRSR" id="PIRSR634015-3"/>
    </source>
</evidence>
<dbReference type="InterPro" id="IPR034015">
    <property type="entry name" value="M1_LTA4H"/>
</dbReference>
<dbReference type="PANTHER" id="PTHR45726:SF3">
    <property type="entry name" value="LEUKOTRIENE A-4 HYDROLASE"/>
    <property type="match status" value="1"/>
</dbReference>
<gene>
    <name evidence="5" type="ORF">ENO59_05130</name>
</gene>
<keyword evidence="3" id="KW-0732">Signal</keyword>
<feature type="domain" description="Peptidase M1 membrane alanine aminopeptidase" evidence="4">
    <location>
        <begin position="390"/>
        <end position="541"/>
    </location>
</feature>
<feature type="binding site" evidence="2">
    <location>
        <position position="402"/>
    </location>
    <ligand>
        <name>Zn(2+)</name>
        <dbReference type="ChEBI" id="CHEBI:29105"/>
        <note>catalytic</note>
    </ligand>
</feature>
<dbReference type="SUPFAM" id="SSF55486">
    <property type="entry name" value="Metalloproteases ('zincins'), catalytic domain"/>
    <property type="match status" value="1"/>
</dbReference>
<sequence>MHRRNILWMVIGWVILVQAQAQPTAFAPLELPAPSLQRMASGEPGPAYWQQRVDYHIAATLDASTHRIRATQTVTYTNHAPVALEALWLQLDQNLFAEGSLGDALITPDSRWRGAFSGGGFQITRIEVIHNNRRYTPRYLIDDTRMRLALEEPLTPNGGQLKLEIDFGFTVPEYGADRMGRLQVARGTIYEIAQWYPRLYVFDDVHGWNVAPYLGQGEFYLEYGDFELELTVPRNFIVVATGKLLNPEEVLTPTQRQRLEQARQSADPVFIITPDEVGRPETRPSGSGSLTWRFRAENVRDVAWAASPAFIWDAASWQEVLVMSVYPHEGLGTPEQPGWEASTRYVRHSIAHYSEHWFPYPYPVAINVAGVVGGMEYPMIVFCSVRARGEALFGVTDHEIGHSWFPMIVGSDERRYAWMDEGFNTFINYYAHQAFYGSASRRSQLMEAAYIARMMQDTLLHQPIMTYPDHIRPQALGFVAYRKPGYGLRLLREYVLGPERFDEAFRTYIRRWAFKHPQPADFFRTIENVAGEDLDWFWRGWFYTTDLLDQAIDSVQVGPEETVVQLHNRQHLVFPVVLEATYADGRTMRHRFPVALWATGVRQQVRLPGSVVRLQLDPDGLLPDIDRTNNVWPRAATSGVTTP</sequence>
<protein>
    <submittedName>
        <fullName evidence="5">M1 family peptidase</fullName>
    </submittedName>
</protein>
<reference evidence="5" key="1">
    <citation type="journal article" date="2020" name="mSystems">
        <title>Genome- and Community-Level Interaction Insights into Carbon Utilization and Element Cycling Functions of Hydrothermarchaeota in Hydrothermal Sediment.</title>
        <authorList>
            <person name="Zhou Z."/>
            <person name="Liu Y."/>
            <person name="Xu W."/>
            <person name="Pan J."/>
            <person name="Luo Z.H."/>
            <person name="Li M."/>
        </authorList>
    </citation>
    <scope>NUCLEOTIDE SEQUENCE [LARGE SCALE GENOMIC DNA]</scope>
    <source>
        <strain evidence="5">SpSt-143</strain>
    </source>
</reference>
<dbReference type="Gene3D" id="1.10.390.10">
    <property type="entry name" value="Neutral Protease Domain 2"/>
    <property type="match status" value="1"/>
</dbReference>
<comment type="caution">
    <text evidence="5">The sequence shown here is derived from an EMBL/GenBank/DDBJ whole genome shotgun (WGS) entry which is preliminary data.</text>
</comment>
<dbReference type="InterPro" id="IPR014782">
    <property type="entry name" value="Peptidase_M1_dom"/>
</dbReference>
<keyword evidence="2" id="KW-0862">Zinc</keyword>
<feature type="binding site" evidence="2">
    <location>
        <position position="421"/>
    </location>
    <ligand>
        <name>Zn(2+)</name>
        <dbReference type="ChEBI" id="CHEBI:29105"/>
        <note>catalytic</note>
    </ligand>
</feature>
<dbReference type="Pfam" id="PF01433">
    <property type="entry name" value="Peptidase_M1"/>
    <property type="match status" value="1"/>
</dbReference>
<dbReference type="GO" id="GO:0008237">
    <property type="term" value="F:metallopeptidase activity"/>
    <property type="evidence" value="ECO:0007669"/>
    <property type="project" value="InterPro"/>
</dbReference>
<dbReference type="PANTHER" id="PTHR45726">
    <property type="entry name" value="LEUKOTRIENE A-4 HYDROLASE"/>
    <property type="match status" value="1"/>
</dbReference>
<dbReference type="InterPro" id="IPR027268">
    <property type="entry name" value="Peptidase_M4/M1_CTD_sf"/>
</dbReference>
<dbReference type="EMBL" id="DSGB01000004">
    <property type="protein sequence ID" value="HER95883.1"/>
    <property type="molecule type" value="Genomic_DNA"/>
</dbReference>